<keyword evidence="10" id="KW-0732">Signal</keyword>
<reference evidence="12" key="1">
    <citation type="journal article" date="2023" name="Nat. Commun.">
        <title>Diploid and tetraploid genomes of Acorus and the evolution of monocots.</title>
        <authorList>
            <person name="Ma L."/>
            <person name="Liu K.W."/>
            <person name="Li Z."/>
            <person name="Hsiao Y.Y."/>
            <person name="Qi Y."/>
            <person name="Fu T."/>
            <person name="Tang G.D."/>
            <person name="Zhang D."/>
            <person name="Sun W.H."/>
            <person name="Liu D.K."/>
            <person name="Li Y."/>
            <person name="Chen G.Z."/>
            <person name="Liu X.D."/>
            <person name="Liao X.Y."/>
            <person name="Jiang Y.T."/>
            <person name="Yu X."/>
            <person name="Hao Y."/>
            <person name="Huang J."/>
            <person name="Zhao X.W."/>
            <person name="Ke S."/>
            <person name="Chen Y.Y."/>
            <person name="Wu W.L."/>
            <person name="Hsu J.L."/>
            <person name="Lin Y.F."/>
            <person name="Huang M.D."/>
            <person name="Li C.Y."/>
            <person name="Huang L."/>
            <person name="Wang Z.W."/>
            <person name="Zhao X."/>
            <person name="Zhong W.Y."/>
            <person name="Peng D.H."/>
            <person name="Ahmad S."/>
            <person name="Lan S."/>
            <person name="Zhang J.S."/>
            <person name="Tsai W.C."/>
            <person name="Van de Peer Y."/>
            <person name="Liu Z.J."/>
        </authorList>
    </citation>
    <scope>NUCLEOTIDE SEQUENCE</scope>
    <source>
        <strain evidence="12">CP</strain>
    </source>
</reference>
<keyword evidence="3" id="KW-0378">Hydrolase</keyword>
<dbReference type="Proteomes" id="UP001180020">
    <property type="component" value="Unassembled WGS sequence"/>
</dbReference>
<dbReference type="FunFam" id="3.30.20.10:FF:000001">
    <property type="entry name" value="Endochitinase (Chitinase)"/>
    <property type="match status" value="1"/>
</dbReference>
<dbReference type="InterPro" id="IPR016283">
    <property type="entry name" value="Glyco_hydro_19"/>
</dbReference>
<dbReference type="InterPro" id="IPR023346">
    <property type="entry name" value="Lysozyme-like_dom_sf"/>
</dbReference>
<reference evidence="12" key="2">
    <citation type="submission" date="2023-06" db="EMBL/GenBank/DDBJ databases">
        <authorList>
            <person name="Ma L."/>
            <person name="Liu K.-W."/>
            <person name="Li Z."/>
            <person name="Hsiao Y.-Y."/>
            <person name="Qi Y."/>
            <person name="Fu T."/>
            <person name="Tang G."/>
            <person name="Zhang D."/>
            <person name="Sun W.-H."/>
            <person name="Liu D.-K."/>
            <person name="Li Y."/>
            <person name="Chen G.-Z."/>
            <person name="Liu X.-D."/>
            <person name="Liao X.-Y."/>
            <person name="Jiang Y.-T."/>
            <person name="Yu X."/>
            <person name="Hao Y."/>
            <person name="Huang J."/>
            <person name="Zhao X.-W."/>
            <person name="Ke S."/>
            <person name="Chen Y.-Y."/>
            <person name="Wu W.-L."/>
            <person name="Hsu J.-L."/>
            <person name="Lin Y.-F."/>
            <person name="Huang M.-D."/>
            <person name="Li C.-Y."/>
            <person name="Huang L."/>
            <person name="Wang Z.-W."/>
            <person name="Zhao X."/>
            <person name="Zhong W.-Y."/>
            <person name="Peng D.-H."/>
            <person name="Ahmad S."/>
            <person name="Lan S."/>
            <person name="Zhang J.-S."/>
            <person name="Tsai W.-C."/>
            <person name="Van De Peer Y."/>
            <person name="Liu Z.-J."/>
        </authorList>
    </citation>
    <scope>NUCLEOTIDE SEQUENCE</scope>
    <source>
        <strain evidence="12">CP</strain>
        <tissue evidence="12">Leaves</tissue>
    </source>
</reference>
<dbReference type="GO" id="GO:0008843">
    <property type="term" value="F:endochitinase activity"/>
    <property type="evidence" value="ECO:0007669"/>
    <property type="project" value="UniProtKB-EC"/>
</dbReference>
<name>A0AAV9CX07_ACOCL</name>
<dbReference type="GO" id="GO:0000272">
    <property type="term" value="P:polysaccharide catabolic process"/>
    <property type="evidence" value="ECO:0007669"/>
    <property type="project" value="UniProtKB-KW"/>
</dbReference>
<evidence type="ECO:0000256" key="8">
    <source>
        <dbReference type="PIRSR" id="PIRSR001060-1"/>
    </source>
</evidence>
<dbReference type="Gene3D" id="3.30.20.10">
    <property type="entry name" value="Endochitinase, domain 2"/>
    <property type="match status" value="1"/>
</dbReference>
<gene>
    <name evidence="12" type="primary">Cht10</name>
    <name evidence="12" type="ORF">QJS10_CPB17g00844</name>
</gene>
<dbReference type="Pfam" id="PF00182">
    <property type="entry name" value="Glyco_hydro_19"/>
    <property type="match status" value="1"/>
</dbReference>
<dbReference type="PANTHER" id="PTHR22595">
    <property type="entry name" value="CHITINASE-RELATED"/>
    <property type="match status" value="1"/>
</dbReference>
<keyword evidence="7" id="KW-0624">Polysaccharide degradation</keyword>
<feature type="signal peptide" evidence="10">
    <location>
        <begin position="1"/>
        <end position="33"/>
    </location>
</feature>
<feature type="chain" id="PRO_5043922633" description="chitinase" evidence="10">
    <location>
        <begin position="34"/>
        <end position="283"/>
    </location>
</feature>
<evidence type="ECO:0000259" key="11">
    <source>
        <dbReference type="Pfam" id="PF00182"/>
    </source>
</evidence>
<dbReference type="EC" id="3.2.1.14" evidence="2"/>
<evidence type="ECO:0000256" key="4">
    <source>
        <dbReference type="ARBA" id="ARBA00023157"/>
    </source>
</evidence>
<keyword evidence="6" id="KW-0326">Glycosidase</keyword>
<comment type="caution">
    <text evidence="12">The sequence shown here is derived from an EMBL/GenBank/DDBJ whole genome shotgun (WGS) entry which is preliminary data.</text>
</comment>
<evidence type="ECO:0000256" key="3">
    <source>
        <dbReference type="ARBA" id="ARBA00022801"/>
    </source>
</evidence>
<accession>A0AAV9CX07</accession>
<evidence type="ECO:0000313" key="12">
    <source>
        <dbReference type="EMBL" id="KAK1293487.1"/>
    </source>
</evidence>
<proteinExistence type="predicted"/>
<comment type="catalytic activity">
    <reaction evidence="1">
        <text>Random endo-hydrolysis of N-acetyl-beta-D-glucosaminide (1-&gt;4)-beta-linkages in chitin and chitodextrins.</text>
        <dbReference type="EC" id="3.2.1.14"/>
    </reaction>
</comment>
<sequence length="283" mass="31295">MALSFTSIQSSSFCCLFFFSCALFVIAPPRVEARYHPTSSVASLVSEDLYNSIFLHKDDSACPAKGFYNYSSFIEATACFPKFGRVGTIDTRKREIAAFLAQISHETTGGWAAAPDGPYAWGLCFKEEISPQSDYCDSTNKQWPCVPGKSYKGRGPIQISWNFNYGPAGEAIGFDGLNNPDLVVNDSIIAYKTALWFWMTERKPKPSCHDVMVGKYRPTRADRAANRTIGFGLVTNIINGGLECGTGTSDARVNDRIGFFQRYAKIFNVDVGPNLDCAYQKSF</sequence>
<feature type="disulfide bond" evidence="9">
    <location>
        <begin position="244"/>
        <end position="277"/>
    </location>
</feature>
<evidence type="ECO:0000256" key="2">
    <source>
        <dbReference type="ARBA" id="ARBA00012729"/>
    </source>
</evidence>
<evidence type="ECO:0000256" key="10">
    <source>
        <dbReference type="SAM" id="SignalP"/>
    </source>
</evidence>
<keyword evidence="5" id="KW-0119">Carbohydrate metabolism</keyword>
<dbReference type="GO" id="GO:0006032">
    <property type="term" value="P:chitin catabolic process"/>
    <property type="evidence" value="ECO:0007669"/>
    <property type="project" value="InterPro"/>
</dbReference>
<dbReference type="InterPro" id="IPR000726">
    <property type="entry name" value="Glyco_hydro_19_cat"/>
</dbReference>
<dbReference type="SUPFAM" id="SSF53955">
    <property type="entry name" value="Lysozyme-like"/>
    <property type="match status" value="1"/>
</dbReference>
<feature type="domain" description="Glycoside hydrolase family 19 catalytic" evidence="11">
    <location>
        <begin position="44"/>
        <end position="277"/>
    </location>
</feature>
<evidence type="ECO:0000256" key="9">
    <source>
        <dbReference type="PIRSR" id="PIRSR001060-2"/>
    </source>
</evidence>
<dbReference type="PANTHER" id="PTHR22595:SF111">
    <property type="entry name" value="CHITINASE 10"/>
    <property type="match status" value="1"/>
</dbReference>
<keyword evidence="13" id="KW-1185">Reference proteome</keyword>
<organism evidence="12 13">
    <name type="scientific">Acorus calamus</name>
    <name type="common">Sweet flag</name>
    <dbReference type="NCBI Taxonomy" id="4465"/>
    <lineage>
        <taxon>Eukaryota</taxon>
        <taxon>Viridiplantae</taxon>
        <taxon>Streptophyta</taxon>
        <taxon>Embryophyta</taxon>
        <taxon>Tracheophyta</taxon>
        <taxon>Spermatophyta</taxon>
        <taxon>Magnoliopsida</taxon>
        <taxon>Liliopsida</taxon>
        <taxon>Acoraceae</taxon>
        <taxon>Acorus</taxon>
    </lineage>
</organism>
<feature type="disulfide bond" evidence="9">
    <location>
        <begin position="62"/>
        <end position="124"/>
    </location>
</feature>
<dbReference type="CDD" id="cd00325">
    <property type="entry name" value="chitinase_GH19"/>
    <property type="match status" value="1"/>
</dbReference>
<protein>
    <recommendedName>
        <fullName evidence="2">chitinase</fullName>
        <ecNumber evidence="2">3.2.1.14</ecNumber>
    </recommendedName>
</protein>
<dbReference type="AlphaFoldDB" id="A0AAV9CX07"/>
<keyword evidence="4 9" id="KW-1015">Disulfide bond</keyword>
<feature type="disulfide bond" evidence="9">
    <location>
        <begin position="136"/>
        <end position="145"/>
    </location>
</feature>
<evidence type="ECO:0000256" key="6">
    <source>
        <dbReference type="ARBA" id="ARBA00023295"/>
    </source>
</evidence>
<evidence type="ECO:0000256" key="5">
    <source>
        <dbReference type="ARBA" id="ARBA00023277"/>
    </source>
</evidence>
<dbReference type="GO" id="GO:0016998">
    <property type="term" value="P:cell wall macromolecule catabolic process"/>
    <property type="evidence" value="ECO:0007669"/>
    <property type="project" value="InterPro"/>
</dbReference>
<evidence type="ECO:0000256" key="1">
    <source>
        <dbReference type="ARBA" id="ARBA00000822"/>
    </source>
</evidence>
<dbReference type="EMBL" id="JAUJYO010000017">
    <property type="protein sequence ID" value="KAK1293487.1"/>
    <property type="molecule type" value="Genomic_DNA"/>
</dbReference>
<dbReference type="Gene3D" id="1.10.530.10">
    <property type="match status" value="1"/>
</dbReference>
<feature type="active site" description="Proton donor" evidence="8">
    <location>
        <position position="106"/>
    </location>
</feature>
<dbReference type="PIRSF" id="PIRSF001060">
    <property type="entry name" value="Endochitinase"/>
    <property type="match status" value="1"/>
</dbReference>
<evidence type="ECO:0000313" key="13">
    <source>
        <dbReference type="Proteomes" id="UP001180020"/>
    </source>
</evidence>
<evidence type="ECO:0000256" key="7">
    <source>
        <dbReference type="ARBA" id="ARBA00023326"/>
    </source>
</evidence>